<protein>
    <recommendedName>
        <fullName evidence="3">Chromosome segregation protein SMC</fullName>
    </recommendedName>
</protein>
<accession>X0UJM9</accession>
<evidence type="ECO:0000256" key="1">
    <source>
        <dbReference type="SAM" id="MobiDB-lite"/>
    </source>
</evidence>
<comment type="caution">
    <text evidence="2">The sequence shown here is derived from an EMBL/GenBank/DDBJ whole genome shotgun (WGS) entry which is preliminary data.</text>
</comment>
<organism evidence="2">
    <name type="scientific">marine sediment metagenome</name>
    <dbReference type="NCBI Taxonomy" id="412755"/>
    <lineage>
        <taxon>unclassified sequences</taxon>
        <taxon>metagenomes</taxon>
        <taxon>ecological metagenomes</taxon>
    </lineage>
</organism>
<feature type="non-terminal residue" evidence="2">
    <location>
        <position position="1"/>
    </location>
</feature>
<reference evidence="2" key="1">
    <citation type="journal article" date="2014" name="Front. Microbiol.">
        <title>High frequency of phylogenetically diverse reductive dehalogenase-homologous genes in deep subseafloor sedimentary metagenomes.</title>
        <authorList>
            <person name="Kawai M."/>
            <person name="Futagami T."/>
            <person name="Toyoda A."/>
            <person name="Takaki Y."/>
            <person name="Nishi S."/>
            <person name="Hori S."/>
            <person name="Arai W."/>
            <person name="Tsubouchi T."/>
            <person name="Morono Y."/>
            <person name="Uchiyama I."/>
            <person name="Ito T."/>
            <person name="Fujiyama A."/>
            <person name="Inagaki F."/>
            <person name="Takami H."/>
        </authorList>
    </citation>
    <scope>NUCLEOTIDE SEQUENCE</scope>
    <source>
        <strain evidence="2">Expedition CK06-06</strain>
    </source>
</reference>
<dbReference type="AlphaFoldDB" id="X0UJM9"/>
<gene>
    <name evidence="2" type="ORF">S01H1_20495</name>
</gene>
<dbReference type="EMBL" id="BARS01011224">
    <property type="protein sequence ID" value="GAF99471.1"/>
    <property type="molecule type" value="Genomic_DNA"/>
</dbReference>
<name>X0UJM9_9ZZZZ</name>
<dbReference type="PANTHER" id="PTHR43977">
    <property type="entry name" value="STRUCTURAL MAINTENANCE OF CHROMOSOMES PROTEIN 3"/>
    <property type="match status" value="1"/>
</dbReference>
<evidence type="ECO:0000313" key="2">
    <source>
        <dbReference type="EMBL" id="GAF99471.1"/>
    </source>
</evidence>
<feature type="non-terminal residue" evidence="2">
    <location>
        <position position="277"/>
    </location>
</feature>
<feature type="compositionally biased region" description="Basic and acidic residues" evidence="1">
    <location>
        <begin position="25"/>
        <end position="45"/>
    </location>
</feature>
<feature type="region of interest" description="Disordered" evidence="1">
    <location>
        <begin position="23"/>
        <end position="45"/>
    </location>
</feature>
<evidence type="ECO:0008006" key="3">
    <source>
        <dbReference type="Google" id="ProtNLM"/>
    </source>
</evidence>
<proteinExistence type="predicted"/>
<dbReference type="InterPro" id="IPR027417">
    <property type="entry name" value="P-loop_NTPase"/>
</dbReference>
<sequence length="277" mass="31915">QKNQERQNTLVEIAELKAEFAASERQTEEAKRRMEMFSDSEAEQKRTEAAARYEAQDASAKIEELTCGMEQLKVRSQDLAKTKLDLEEKANQAQQKRRGFSSTIQDLEQKTKGSQKQLDEIRQVWTNLQMKLTELGYKQDSLKEKMQQSYSVDLEASLENVVEISPPQHSFLEEINQLKAKLEGMGPVNLVAIEENEQLQQRYSFLISQQEDLCNAQESLRKAIVQINRTAREIFAETFQKIQVSFKEYFRILFGGGDARLILLEENNILESGIEIV</sequence>
<dbReference type="Gene3D" id="3.40.50.300">
    <property type="entry name" value="P-loop containing nucleotide triphosphate hydrolases"/>
    <property type="match status" value="1"/>
</dbReference>